<gene>
    <name evidence="2" type="ORF">DFR58_106136</name>
</gene>
<organism evidence="2 3">
    <name type="scientific">Anaerobacterium chartisolvens</name>
    <dbReference type="NCBI Taxonomy" id="1297424"/>
    <lineage>
        <taxon>Bacteria</taxon>
        <taxon>Bacillati</taxon>
        <taxon>Bacillota</taxon>
        <taxon>Clostridia</taxon>
        <taxon>Eubacteriales</taxon>
        <taxon>Oscillospiraceae</taxon>
        <taxon>Anaerobacterium</taxon>
    </lineage>
</organism>
<feature type="signal peptide" evidence="1">
    <location>
        <begin position="1"/>
        <end position="25"/>
    </location>
</feature>
<comment type="caution">
    <text evidence="2">The sequence shown here is derived from an EMBL/GenBank/DDBJ whole genome shotgun (WGS) entry which is preliminary data.</text>
</comment>
<protein>
    <submittedName>
        <fullName evidence="2">Uncharacterized protein</fullName>
    </submittedName>
</protein>
<dbReference type="RefSeq" id="WP_114297111.1">
    <property type="nucleotide sequence ID" value="NZ_QPJT01000006.1"/>
</dbReference>
<keyword evidence="3" id="KW-1185">Reference proteome</keyword>
<sequence>MNKKLIILTAFVCAFCLISNISVFASEDSTVIINAASFYKVESVDKNYTTSNNGSSWEFKYQGYPAGATGEIDSISFEQSYSHTFSGTISASRSEIEASLGYSFGKQKSFSITKYSRALSQGEYVKAYSRKYYNVSKVTQQLYNGYVAQGIYAYVYGYEAIMPQLKLEYYTSSSSASVVDNIVQKATENQPEERKTEEEVYELDKYGNWQLINVTSF</sequence>
<evidence type="ECO:0000256" key="1">
    <source>
        <dbReference type="SAM" id="SignalP"/>
    </source>
</evidence>
<reference evidence="2 3" key="1">
    <citation type="submission" date="2018-07" db="EMBL/GenBank/DDBJ databases">
        <title>Genomic Encyclopedia of Type Strains, Phase IV (KMG-IV): sequencing the most valuable type-strain genomes for metagenomic binning, comparative biology and taxonomic classification.</title>
        <authorList>
            <person name="Goeker M."/>
        </authorList>
    </citation>
    <scope>NUCLEOTIDE SEQUENCE [LARGE SCALE GENOMIC DNA]</scope>
    <source>
        <strain evidence="2 3">DSM 27016</strain>
    </source>
</reference>
<proteinExistence type="predicted"/>
<keyword evidence="1" id="KW-0732">Signal</keyword>
<feature type="chain" id="PRO_5016875841" evidence="1">
    <location>
        <begin position="26"/>
        <end position="217"/>
    </location>
</feature>
<evidence type="ECO:0000313" key="2">
    <source>
        <dbReference type="EMBL" id="RCX17967.1"/>
    </source>
</evidence>
<name>A0A369BBX5_9FIRM</name>
<dbReference type="Proteomes" id="UP000253034">
    <property type="component" value="Unassembled WGS sequence"/>
</dbReference>
<dbReference type="EMBL" id="QPJT01000006">
    <property type="protein sequence ID" value="RCX17967.1"/>
    <property type="molecule type" value="Genomic_DNA"/>
</dbReference>
<dbReference type="OrthoDB" id="9809583at2"/>
<dbReference type="AlphaFoldDB" id="A0A369BBX5"/>
<evidence type="ECO:0000313" key="3">
    <source>
        <dbReference type="Proteomes" id="UP000253034"/>
    </source>
</evidence>
<accession>A0A369BBX5</accession>